<sequence length="188" mass="20852">MTDALRRDLATSIGLARDAREQGLRHAVAAHLRVIRETRTAIRKQRNPGPDQTICPRSLARPRAEHECPARGETQHEMSTKKHMRQCAPGLAPRSPKEDAVRNVAASPRSTDRHSESRSPLPREGGSAGEPPEPLSPVQSLGDAELKHAIRELSVVLSLQGAGEVRLRSLKAELERRREKRRGEETAR</sequence>
<evidence type="ECO:0000256" key="1">
    <source>
        <dbReference type="SAM" id="MobiDB-lite"/>
    </source>
</evidence>
<protein>
    <submittedName>
        <fullName evidence="2">Uncharacterized protein</fullName>
    </submittedName>
</protein>
<name>A0ABT3FPU5_9BACT</name>
<organism evidence="2 3">
    <name type="scientific">Luteolibacter flavescens</name>
    <dbReference type="NCBI Taxonomy" id="1859460"/>
    <lineage>
        <taxon>Bacteria</taxon>
        <taxon>Pseudomonadati</taxon>
        <taxon>Verrucomicrobiota</taxon>
        <taxon>Verrucomicrobiia</taxon>
        <taxon>Verrucomicrobiales</taxon>
        <taxon>Verrucomicrobiaceae</taxon>
        <taxon>Luteolibacter</taxon>
    </lineage>
</organism>
<proteinExistence type="predicted"/>
<reference evidence="2 3" key="1">
    <citation type="submission" date="2022-10" db="EMBL/GenBank/DDBJ databases">
        <title>Luteolibacter flavescens strain MCCC 1K03193, whole genome shotgun sequencing project.</title>
        <authorList>
            <person name="Zhao G."/>
            <person name="Shen L."/>
        </authorList>
    </citation>
    <scope>NUCLEOTIDE SEQUENCE [LARGE SCALE GENOMIC DNA]</scope>
    <source>
        <strain evidence="2 3">MCCC 1K03193</strain>
    </source>
</reference>
<dbReference type="RefSeq" id="WP_264501549.1">
    <property type="nucleotide sequence ID" value="NZ_JAPDDS010000006.1"/>
</dbReference>
<feature type="region of interest" description="Disordered" evidence="1">
    <location>
        <begin position="40"/>
        <end position="143"/>
    </location>
</feature>
<dbReference type="EMBL" id="JAPDDS010000006">
    <property type="protein sequence ID" value="MCW1885594.1"/>
    <property type="molecule type" value="Genomic_DNA"/>
</dbReference>
<gene>
    <name evidence="2" type="ORF">OKA04_12720</name>
</gene>
<keyword evidence="3" id="KW-1185">Reference proteome</keyword>
<evidence type="ECO:0000313" key="2">
    <source>
        <dbReference type="EMBL" id="MCW1885594.1"/>
    </source>
</evidence>
<feature type="compositionally biased region" description="Basic and acidic residues" evidence="1">
    <location>
        <begin position="62"/>
        <end position="80"/>
    </location>
</feature>
<evidence type="ECO:0000313" key="3">
    <source>
        <dbReference type="Proteomes" id="UP001207930"/>
    </source>
</evidence>
<comment type="caution">
    <text evidence="2">The sequence shown here is derived from an EMBL/GenBank/DDBJ whole genome shotgun (WGS) entry which is preliminary data.</text>
</comment>
<accession>A0ABT3FPU5</accession>
<dbReference type="Proteomes" id="UP001207930">
    <property type="component" value="Unassembled WGS sequence"/>
</dbReference>